<name>A0A518AK04_9BACT</name>
<keyword evidence="3" id="KW-1185">Reference proteome</keyword>
<dbReference type="KEGG" id="amuc:Pan181_12460"/>
<evidence type="ECO:0000313" key="3">
    <source>
        <dbReference type="Proteomes" id="UP000315750"/>
    </source>
</evidence>
<dbReference type="Proteomes" id="UP000315750">
    <property type="component" value="Chromosome"/>
</dbReference>
<dbReference type="RefSeq" id="WP_145245958.1">
    <property type="nucleotide sequence ID" value="NZ_CP036278.1"/>
</dbReference>
<feature type="compositionally biased region" description="Polar residues" evidence="1">
    <location>
        <begin position="108"/>
        <end position="125"/>
    </location>
</feature>
<feature type="compositionally biased region" description="Polar residues" evidence="1">
    <location>
        <begin position="76"/>
        <end position="94"/>
    </location>
</feature>
<dbReference type="EMBL" id="CP036278">
    <property type="protein sequence ID" value="QDU55060.1"/>
    <property type="molecule type" value="Genomic_DNA"/>
</dbReference>
<evidence type="ECO:0000313" key="2">
    <source>
        <dbReference type="EMBL" id="QDU55060.1"/>
    </source>
</evidence>
<reference evidence="2 3" key="1">
    <citation type="submission" date="2019-02" db="EMBL/GenBank/DDBJ databases">
        <title>Deep-cultivation of Planctomycetes and their phenomic and genomic characterization uncovers novel biology.</title>
        <authorList>
            <person name="Wiegand S."/>
            <person name="Jogler M."/>
            <person name="Boedeker C."/>
            <person name="Pinto D."/>
            <person name="Vollmers J."/>
            <person name="Rivas-Marin E."/>
            <person name="Kohn T."/>
            <person name="Peeters S.H."/>
            <person name="Heuer A."/>
            <person name="Rast P."/>
            <person name="Oberbeckmann S."/>
            <person name="Bunk B."/>
            <person name="Jeske O."/>
            <person name="Meyerdierks A."/>
            <person name="Storesund J.E."/>
            <person name="Kallscheuer N."/>
            <person name="Luecker S."/>
            <person name="Lage O.M."/>
            <person name="Pohl T."/>
            <person name="Merkel B.J."/>
            <person name="Hornburger P."/>
            <person name="Mueller R.-W."/>
            <person name="Bruemmer F."/>
            <person name="Labrenz M."/>
            <person name="Spormann A.M."/>
            <person name="Op den Camp H."/>
            <person name="Overmann J."/>
            <person name="Amann R."/>
            <person name="Jetten M.S.M."/>
            <person name="Mascher T."/>
            <person name="Medema M.H."/>
            <person name="Devos D.P."/>
            <person name="Kaster A.-K."/>
            <person name="Ovreas L."/>
            <person name="Rohde M."/>
            <person name="Galperin M.Y."/>
            <person name="Jogler C."/>
        </authorList>
    </citation>
    <scope>NUCLEOTIDE SEQUENCE [LARGE SCALE GENOMIC DNA]</scope>
    <source>
        <strain evidence="2 3">Pan181</strain>
    </source>
</reference>
<dbReference type="AlphaFoldDB" id="A0A518AK04"/>
<gene>
    <name evidence="2" type="ORF">Pan181_12460</name>
</gene>
<feature type="region of interest" description="Disordered" evidence="1">
    <location>
        <begin position="76"/>
        <end position="143"/>
    </location>
</feature>
<evidence type="ECO:0000256" key="1">
    <source>
        <dbReference type="SAM" id="MobiDB-lite"/>
    </source>
</evidence>
<organism evidence="2 3">
    <name type="scientific">Aeoliella mucimassa</name>
    <dbReference type="NCBI Taxonomy" id="2527972"/>
    <lineage>
        <taxon>Bacteria</taxon>
        <taxon>Pseudomonadati</taxon>
        <taxon>Planctomycetota</taxon>
        <taxon>Planctomycetia</taxon>
        <taxon>Pirellulales</taxon>
        <taxon>Lacipirellulaceae</taxon>
        <taxon>Aeoliella</taxon>
    </lineage>
</organism>
<dbReference type="OrthoDB" id="283674at2"/>
<proteinExistence type="predicted"/>
<sequence length="143" mass="15947">MSTGCTTRWWQEEECCPTDLRYTYSYCSNEAVRRWPCCTDEVGFGVKPTTWRCNNAYQPASPCPCVDGCVCSPGGSMSQGYSSPQMESIYTPQASEPDELLLEPTPVETGQSMEPSDEWQSSPNELFSPPANQPPVDHTNPFR</sequence>
<accession>A0A518AK04</accession>
<protein>
    <submittedName>
        <fullName evidence="2">Uncharacterized protein</fullName>
    </submittedName>
</protein>